<dbReference type="EMBL" id="FOAZ01000009">
    <property type="protein sequence ID" value="SEL49663.1"/>
    <property type="molecule type" value="Genomic_DNA"/>
</dbReference>
<keyword evidence="2" id="KW-1185">Reference proteome</keyword>
<accession>A0A1H7QP17</accession>
<dbReference type="RefSeq" id="WP_042445332.1">
    <property type="nucleotide sequence ID" value="NZ_BBPN01000009.1"/>
</dbReference>
<dbReference type="OrthoDB" id="3808950at2"/>
<evidence type="ECO:0000313" key="1">
    <source>
        <dbReference type="EMBL" id="SEL49663.1"/>
    </source>
</evidence>
<reference evidence="2" key="1">
    <citation type="submission" date="2016-10" db="EMBL/GenBank/DDBJ databases">
        <authorList>
            <person name="Varghese N."/>
        </authorList>
    </citation>
    <scope>NUCLEOTIDE SEQUENCE [LARGE SCALE GENOMIC DNA]</scope>
    <source>
        <strain evidence="2">DSM 45096 / BCRC 16803 / CGMCC 4.1857 / CIP 109030 / JCM 12277 / KCTC 19219 / NBRC 100920 / 33214</strain>
    </source>
</reference>
<name>A0A1H7QP17_STRJI</name>
<dbReference type="Proteomes" id="UP000183015">
    <property type="component" value="Unassembled WGS sequence"/>
</dbReference>
<dbReference type="InterPro" id="IPR027417">
    <property type="entry name" value="P-loop_NTPase"/>
</dbReference>
<dbReference type="Gene3D" id="3.40.50.300">
    <property type="entry name" value="P-loop containing nucleotide triphosphate hydrolases"/>
    <property type="match status" value="1"/>
</dbReference>
<dbReference type="AlphaFoldDB" id="A0A1H7QP17"/>
<proteinExistence type="predicted"/>
<sequence>MRATLVQAGERLVVSCAERWVARVLAEACPDAWHPVGSTVPDIEVFVSTERAPMDLTGAEPLTRGAWLRRGDVLLTNAAGSGFDLGVRVEGDRLRVEARWRPPLREHAAAYALRSRFHLLARAALVQYPALWWSGRRGRAPLHAAAVTVGDATCLLAGPGGIGRSTLLLQAVAAGEHACSDNLCVSDGVWTHGLVEPVRVEGGGGRRMAYGRSERALPGRVDALRPDRLVVLRRSNAAWPVVNPLEPTAAARAITAGTYMAGELRRYWAFAAALALGTGIGPSHPEVAETSAELAARLPAYEIVLGAAPSAGLAELLSHASAVML</sequence>
<evidence type="ECO:0000313" key="2">
    <source>
        <dbReference type="Proteomes" id="UP000183015"/>
    </source>
</evidence>
<protein>
    <submittedName>
        <fullName evidence="1">Uncharacterized protein</fullName>
    </submittedName>
</protein>
<dbReference type="STRING" id="235985.SAMN05414137_109136"/>
<gene>
    <name evidence="1" type="ORF">SAMN05414137_109136</name>
</gene>
<organism evidence="1 2">
    <name type="scientific">Streptacidiphilus jiangxiensis</name>
    <dbReference type="NCBI Taxonomy" id="235985"/>
    <lineage>
        <taxon>Bacteria</taxon>
        <taxon>Bacillati</taxon>
        <taxon>Actinomycetota</taxon>
        <taxon>Actinomycetes</taxon>
        <taxon>Kitasatosporales</taxon>
        <taxon>Streptomycetaceae</taxon>
        <taxon>Streptacidiphilus</taxon>
    </lineage>
</organism>
<dbReference type="eggNOG" id="ENOG5032KW9">
    <property type="taxonomic scope" value="Bacteria"/>
</dbReference>